<evidence type="ECO:0000256" key="14">
    <source>
        <dbReference type="ARBA" id="ARBA00036672"/>
    </source>
</evidence>
<comment type="catalytic activity">
    <reaction evidence="14">
        <text>D-glucose(out) + 2 Na(+)(out) = D-glucose(in) + 2 Na(+)(in)</text>
        <dbReference type="Rhea" id="RHEA:70495"/>
        <dbReference type="ChEBI" id="CHEBI:4167"/>
        <dbReference type="ChEBI" id="CHEBI:29101"/>
    </reaction>
</comment>
<dbReference type="Proteomes" id="UP001186944">
    <property type="component" value="Unassembled WGS sequence"/>
</dbReference>
<dbReference type="GO" id="GO:0005412">
    <property type="term" value="F:D-glucose:sodium symporter activity"/>
    <property type="evidence" value="ECO:0007669"/>
    <property type="project" value="TreeGrafter"/>
</dbReference>
<keyword evidence="25" id="KW-1185">Reference proteome</keyword>
<evidence type="ECO:0000256" key="17">
    <source>
        <dbReference type="ARBA" id="ARBA00039861"/>
    </source>
</evidence>
<feature type="compositionally biased region" description="Basic residues" evidence="22">
    <location>
        <begin position="1"/>
        <end position="14"/>
    </location>
</feature>
<reference evidence="24" key="1">
    <citation type="submission" date="2019-08" db="EMBL/GenBank/DDBJ databases">
        <title>The improved chromosome-level genome for the pearl oyster Pinctada fucata martensii using PacBio sequencing and Hi-C.</title>
        <authorList>
            <person name="Zheng Z."/>
        </authorList>
    </citation>
    <scope>NUCLEOTIDE SEQUENCE</scope>
    <source>
        <strain evidence="24">ZZ-2019</strain>
        <tissue evidence="24">Adductor muscle</tissue>
    </source>
</reference>
<evidence type="ECO:0000256" key="18">
    <source>
        <dbReference type="ARBA" id="ARBA00042834"/>
    </source>
</evidence>
<feature type="transmembrane region" description="Helical" evidence="23">
    <location>
        <begin position="415"/>
        <end position="437"/>
    </location>
</feature>
<evidence type="ECO:0000256" key="20">
    <source>
        <dbReference type="ARBA" id="ARBA00045715"/>
    </source>
</evidence>
<dbReference type="InterPro" id="IPR001734">
    <property type="entry name" value="Na/solute_symporter"/>
</dbReference>
<keyword evidence="11 23" id="KW-0472">Membrane</keyword>
<dbReference type="Pfam" id="PF00474">
    <property type="entry name" value="SSF"/>
    <property type="match status" value="2"/>
</dbReference>
<evidence type="ECO:0000256" key="9">
    <source>
        <dbReference type="ARBA" id="ARBA00023053"/>
    </source>
</evidence>
<evidence type="ECO:0000256" key="13">
    <source>
        <dbReference type="ARBA" id="ARBA00036654"/>
    </source>
</evidence>
<feature type="compositionally biased region" description="Basic residues" evidence="22">
    <location>
        <begin position="22"/>
        <end position="36"/>
    </location>
</feature>
<evidence type="ECO:0000256" key="23">
    <source>
        <dbReference type="SAM" id="Phobius"/>
    </source>
</evidence>
<evidence type="ECO:0000256" key="22">
    <source>
        <dbReference type="SAM" id="MobiDB-lite"/>
    </source>
</evidence>
<evidence type="ECO:0000256" key="1">
    <source>
        <dbReference type="ARBA" id="ARBA00004424"/>
    </source>
</evidence>
<evidence type="ECO:0000256" key="16">
    <source>
        <dbReference type="ARBA" id="ARBA00036976"/>
    </source>
</evidence>
<keyword evidence="7" id="KW-0769">Symport</keyword>
<dbReference type="EMBL" id="VSWD01000013">
    <property type="protein sequence ID" value="KAK3084533.1"/>
    <property type="molecule type" value="Genomic_DNA"/>
</dbReference>
<sequence length="545" mass="61580">MQKHKADKHKKRRTRDKERQRTTQKHQTQRTTHKPTRPMGNRCRLRTAICHGNSRSNDCKAHGNAYPMNSQRPPNDSITYDWTLGSSRRFCACTKFPDDHSAHHRPPVNKNDKPATKQRPASDLNVLRRVGFQEIGGYSNLKSLYFSSIPNGTVSNTTCGLPRPDAFSVFLDPVTGDQPWPGLVLQATLGGLWYWDNDQHQSPYPMPKEEPLLAGTLKLIPLFIMVFPGMISRILFTDEVACVNPATCKLICDNEAGCSNIAYPKLVLQLLPTGNSNIAYPKLVLQLIPTGTSNIAYPKLVLQLLPTGARGLLMAVMLSAIMSSLTSIFNSASTLFTMDIWKKIRKSASQRELLIVGRLFVVVMCVMAILWLPMIKVFQSGRLFSYINAVQGYIGSTLGVTFLFSVFWTKTTEAGAFYGFLISQCLGVVRLVVEALYPGPPCGDIDTRPMFLKHIHYLYFIQIQQVLCIIATVVISLCTKPQTDDQVIGMFFRYLNNRNCLFTFILLIYIYNAYLHVYCLFTCNSLQKSENLNLYRIVLTPFDRF</sequence>
<gene>
    <name evidence="24" type="ORF">FSP39_014856</name>
</gene>
<feature type="transmembrane region" description="Helical" evidence="23">
    <location>
        <begin position="386"/>
        <end position="408"/>
    </location>
</feature>
<protein>
    <recommendedName>
        <fullName evidence="17">Sodium/myo-inositol cotransporter 2</fullName>
    </recommendedName>
    <alternativeName>
        <fullName evidence="19">Sodium/myo-inositol transporter 2</fullName>
    </alternativeName>
    <alternativeName>
        <fullName evidence="18">Solute carrier family 5 member 11</fullName>
    </alternativeName>
</protein>
<keyword evidence="8 23" id="KW-1133">Transmembrane helix</keyword>
<comment type="catalytic activity">
    <reaction evidence="15">
        <text>1D-chiro-inositol(out) + 2 Na(+)(out) = 1D-chiro-inositol(in) + 2 Na(+)(in)</text>
        <dbReference type="Rhea" id="RHEA:73315"/>
        <dbReference type="ChEBI" id="CHEBI:27372"/>
        <dbReference type="ChEBI" id="CHEBI:29101"/>
    </reaction>
</comment>
<feature type="region of interest" description="Disordered" evidence="22">
    <location>
        <begin position="54"/>
        <end position="75"/>
    </location>
</feature>
<keyword evidence="3" id="KW-0813">Transport</keyword>
<feature type="transmembrane region" description="Helical" evidence="23">
    <location>
        <begin position="457"/>
        <end position="479"/>
    </location>
</feature>
<evidence type="ECO:0000256" key="4">
    <source>
        <dbReference type="ARBA" id="ARBA00022475"/>
    </source>
</evidence>
<dbReference type="AlphaFoldDB" id="A0AA89BVX7"/>
<feature type="region of interest" description="Disordered" evidence="22">
    <location>
        <begin position="98"/>
        <end position="120"/>
    </location>
</feature>
<evidence type="ECO:0000313" key="25">
    <source>
        <dbReference type="Proteomes" id="UP001186944"/>
    </source>
</evidence>
<evidence type="ECO:0000256" key="7">
    <source>
        <dbReference type="ARBA" id="ARBA00022847"/>
    </source>
</evidence>
<keyword evidence="10" id="KW-0406">Ion transport</keyword>
<dbReference type="PANTHER" id="PTHR11819">
    <property type="entry name" value="SOLUTE CARRIER FAMILY 5"/>
    <property type="match status" value="1"/>
</dbReference>
<evidence type="ECO:0000256" key="21">
    <source>
        <dbReference type="RuleBase" id="RU362091"/>
    </source>
</evidence>
<keyword evidence="12" id="KW-0739">Sodium transport</keyword>
<evidence type="ECO:0000256" key="11">
    <source>
        <dbReference type="ARBA" id="ARBA00023136"/>
    </source>
</evidence>
<comment type="subcellular location">
    <subcellularLocation>
        <location evidence="1">Apical cell membrane</location>
        <topology evidence="1">Multi-pass membrane protein</topology>
    </subcellularLocation>
</comment>
<evidence type="ECO:0000256" key="2">
    <source>
        <dbReference type="ARBA" id="ARBA00006434"/>
    </source>
</evidence>
<keyword evidence="9" id="KW-0915">Sodium</keyword>
<evidence type="ECO:0000256" key="5">
    <source>
        <dbReference type="ARBA" id="ARBA00022692"/>
    </source>
</evidence>
<evidence type="ECO:0000256" key="12">
    <source>
        <dbReference type="ARBA" id="ARBA00023201"/>
    </source>
</evidence>
<evidence type="ECO:0000256" key="8">
    <source>
        <dbReference type="ARBA" id="ARBA00022989"/>
    </source>
</evidence>
<evidence type="ECO:0000256" key="19">
    <source>
        <dbReference type="ARBA" id="ARBA00043206"/>
    </source>
</evidence>
<feature type="transmembrane region" description="Helical" evidence="23">
    <location>
        <begin position="353"/>
        <end position="374"/>
    </location>
</feature>
<dbReference type="InterPro" id="IPR038377">
    <property type="entry name" value="Na/Glc_symporter_sf"/>
</dbReference>
<evidence type="ECO:0000256" key="6">
    <source>
        <dbReference type="ARBA" id="ARBA00022703"/>
    </source>
</evidence>
<proteinExistence type="inferred from homology"/>
<comment type="catalytic activity">
    <reaction evidence="13">
        <text>myo-inositol(out) + 2 Na(+)(out) = myo-inositol(in) + 2 Na(+)(in)</text>
        <dbReference type="Rhea" id="RHEA:72987"/>
        <dbReference type="ChEBI" id="CHEBI:17268"/>
        <dbReference type="ChEBI" id="CHEBI:29101"/>
    </reaction>
</comment>
<keyword evidence="5 23" id="KW-0812">Transmembrane</keyword>
<dbReference type="Gene3D" id="1.20.1730.10">
    <property type="entry name" value="Sodium/glucose cotransporter"/>
    <property type="match status" value="2"/>
</dbReference>
<evidence type="ECO:0000256" key="3">
    <source>
        <dbReference type="ARBA" id="ARBA00022448"/>
    </source>
</evidence>
<feature type="transmembrane region" description="Helical" evidence="23">
    <location>
        <begin position="500"/>
        <end position="518"/>
    </location>
</feature>
<dbReference type="GO" id="GO:0006915">
    <property type="term" value="P:apoptotic process"/>
    <property type="evidence" value="ECO:0007669"/>
    <property type="project" value="UniProtKB-KW"/>
</dbReference>
<comment type="function">
    <text evidence="20">Involved in the sodium-dependent cotransport of myo-inositol (MI) with a Na(+):MI stoichiometry of 2:1. Exclusively responsible for apical MI transport and absorption in intestine. Can also transport D-chiro-inositol (DCI) but not L-fucose. Exhibits stereospecific cotransport of both D-glucose and D-xylose. May induce apoptosis through the TNF-alpha, PDCD1 pathway. May play a role in the regulation of MI concentration in serum, involving reabsorption in at least the proximal tubule of the kidney.</text>
</comment>
<comment type="caution">
    <text evidence="24">The sequence shown here is derived from an EMBL/GenBank/DDBJ whole genome shotgun (WGS) entry which is preliminary data.</text>
</comment>
<dbReference type="GO" id="GO:0016324">
    <property type="term" value="C:apical plasma membrane"/>
    <property type="evidence" value="ECO:0007669"/>
    <property type="project" value="UniProtKB-SubCell"/>
</dbReference>
<organism evidence="24 25">
    <name type="scientific">Pinctada imbricata</name>
    <name type="common">Atlantic pearl-oyster</name>
    <name type="synonym">Pinctada martensii</name>
    <dbReference type="NCBI Taxonomy" id="66713"/>
    <lineage>
        <taxon>Eukaryota</taxon>
        <taxon>Metazoa</taxon>
        <taxon>Spiralia</taxon>
        <taxon>Lophotrochozoa</taxon>
        <taxon>Mollusca</taxon>
        <taxon>Bivalvia</taxon>
        <taxon>Autobranchia</taxon>
        <taxon>Pteriomorphia</taxon>
        <taxon>Pterioida</taxon>
        <taxon>Pterioidea</taxon>
        <taxon>Pteriidae</taxon>
        <taxon>Pinctada</taxon>
    </lineage>
</organism>
<evidence type="ECO:0000256" key="10">
    <source>
        <dbReference type="ARBA" id="ARBA00023065"/>
    </source>
</evidence>
<keyword evidence="6" id="KW-0053">Apoptosis</keyword>
<evidence type="ECO:0000313" key="24">
    <source>
        <dbReference type="EMBL" id="KAK3084533.1"/>
    </source>
</evidence>
<comment type="similarity">
    <text evidence="2 21">Belongs to the sodium:solute symporter (SSF) (TC 2.A.21) family.</text>
</comment>
<feature type="transmembrane region" description="Helical" evidence="23">
    <location>
        <begin position="312"/>
        <end position="332"/>
    </location>
</feature>
<dbReference type="PROSITE" id="PS50283">
    <property type="entry name" value="NA_SOLUT_SYMP_3"/>
    <property type="match status" value="1"/>
</dbReference>
<dbReference type="PANTHER" id="PTHR11819:SF171">
    <property type="entry name" value="SODIUM_MYO-INOSITOL COTRANSPORTER 2"/>
    <property type="match status" value="1"/>
</dbReference>
<keyword evidence="4" id="KW-1003">Cell membrane</keyword>
<accession>A0AA89BVX7</accession>
<evidence type="ECO:0000256" key="15">
    <source>
        <dbReference type="ARBA" id="ARBA00036849"/>
    </source>
</evidence>
<name>A0AA89BVX7_PINIB</name>
<feature type="region of interest" description="Disordered" evidence="22">
    <location>
        <begin position="1"/>
        <end position="40"/>
    </location>
</feature>
<comment type="catalytic activity">
    <reaction evidence="16">
        <text>D-xylose(out) + 2 Na(+)(out) = D-xylose(in) + 2 Na(+)(in)</text>
        <dbReference type="Rhea" id="RHEA:73367"/>
        <dbReference type="ChEBI" id="CHEBI:29101"/>
        <dbReference type="ChEBI" id="CHEBI:53455"/>
    </reaction>
</comment>